<feature type="signal peptide" evidence="1">
    <location>
        <begin position="1"/>
        <end position="19"/>
    </location>
</feature>
<gene>
    <name evidence="3" type="ORF">SAMN04488034_10870</name>
</gene>
<evidence type="ECO:0000256" key="1">
    <source>
        <dbReference type="SAM" id="SignalP"/>
    </source>
</evidence>
<dbReference type="Gene3D" id="3.30.750.170">
    <property type="match status" value="1"/>
</dbReference>
<dbReference type="InterPro" id="IPR036034">
    <property type="entry name" value="PDZ_sf"/>
</dbReference>
<evidence type="ECO:0000259" key="2">
    <source>
        <dbReference type="PROSITE" id="PS50106"/>
    </source>
</evidence>
<evidence type="ECO:0000313" key="3">
    <source>
        <dbReference type="EMBL" id="SEF08368.1"/>
    </source>
</evidence>
<dbReference type="Gene3D" id="2.30.42.10">
    <property type="match status" value="1"/>
</dbReference>
<dbReference type="PANTHER" id="PTHR32060:SF30">
    <property type="entry name" value="CARBOXY-TERMINAL PROCESSING PROTEASE CTPA"/>
    <property type="match status" value="1"/>
</dbReference>
<dbReference type="CDD" id="cd07561">
    <property type="entry name" value="Peptidase_S41_CPP_like"/>
    <property type="match status" value="1"/>
</dbReference>
<dbReference type="PROSITE" id="PS50106">
    <property type="entry name" value="PDZ"/>
    <property type="match status" value="1"/>
</dbReference>
<dbReference type="InterPro" id="IPR005151">
    <property type="entry name" value="Tail-specific_protease"/>
</dbReference>
<dbReference type="InterPro" id="IPR041613">
    <property type="entry name" value="Pept_S41_N"/>
</dbReference>
<keyword evidence="4" id="KW-1185">Reference proteome</keyword>
<dbReference type="GO" id="GO:0030288">
    <property type="term" value="C:outer membrane-bounded periplasmic space"/>
    <property type="evidence" value="ECO:0007669"/>
    <property type="project" value="TreeGrafter"/>
</dbReference>
<accession>A0A1H5P5W7</accession>
<protein>
    <submittedName>
        <fullName evidence="3">C-terminal processing protease CtpA/Prc, contains a PDZ domain</fullName>
    </submittedName>
</protein>
<dbReference type="EMBL" id="FNUG01000008">
    <property type="protein sequence ID" value="SEF08368.1"/>
    <property type="molecule type" value="Genomic_DNA"/>
</dbReference>
<organism evidence="3 4">
    <name type="scientific">Salinimicrobium catena</name>
    <dbReference type="NCBI Taxonomy" id="390640"/>
    <lineage>
        <taxon>Bacteria</taxon>
        <taxon>Pseudomonadati</taxon>
        <taxon>Bacteroidota</taxon>
        <taxon>Flavobacteriia</taxon>
        <taxon>Flavobacteriales</taxon>
        <taxon>Flavobacteriaceae</taxon>
        <taxon>Salinimicrobium</taxon>
    </lineage>
</organism>
<dbReference type="SUPFAM" id="SSF50156">
    <property type="entry name" value="PDZ domain-like"/>
    <property type="match status" value="1"/>
</dbReference>
<dbReference type="PROSITE" id="PS51257">
    <property type="entry name" value="PROKAR_LIPOPROTEIN"/>
    <property type="match status" value="1"/>
</dbReference>
<dbReference type="PANTHER" id="PTHR32060">
    <property type="entry name" value="TAIL-SPECIFIC PROTEASE"/>
    <property type="match status" value="1"/>
</dbReference>
<dbReference type="STRING" id="390640.SAMN04488034_10870"/>
<dbReference type="Pfam" id="PF17820">
    <property type="entry name" value="PDZ_6"/>
    <property type="match status" value="1"/>
</dbReference>
<dbReference type="GO" id="GO:0004175">
    <property type="term" value="F:endopeptidase activity"/>
    <property type="evidence" value="ECO:0007669"/>
    <property type="project" value="TreeGrafter"/>
</dbReference>
<feature type="domain" description="PDZ" evidence="2">
    <location>
        <begin position="138"/>
        <end position="167"/>
    </location>
</feature>
<evidence type="ECO:0000313" key="4">
    <source>
        <dbReference type="Proteomes" id="UP000199448"/>
    </source>
</evidence>
<feature type="chain" id="PRO_5011628104" evidence="1">
    <location>
        <begin position="20"/>
        <end position="499"/>
    </location>
</feature>
<dbReference type="Pfam" id="PF18294">
    <property type="entry name" value="Pept_S41_N"/>
    <property type="match status" value="1"/>
</dbReference>
<keyword evidence="3" id="KW-0378">Hydrolase</keyword>
<dbReference type="Proteomes" id="UP000199448">
    <property type="component" value="Unassembled WGS sequence"/>
</dbReference>
<proteinExistence type="predicted"/>
<dbReference type="GO" id="GO:0008236">
    <property type="term" value="F:serine-type peptidase activity"/>
    <property type="evidence" value="ECO:0007669"/>
    <property type="project" value="InterPro"/>
</dbReference>
<keyword evidence="3" id="KW-0645">Protease</keyword>
<dbReference type="Gene3D" id="3.90.226.10">
    <property type="entry name" value="2-enoyl-CoA Hydratase, Chain A, domain 1"/>
    <property type="match status" value="1"/>
</dbReference>
<dbReference type="AlphaFoldDB" id="A0A1H5P5W7"/>
<dbReference type="GO" id="GO:0007165">
    <property type="term" value="P:signal transduction"/>
    <property type="evidence" value="ECO:0007669"/>
    <property type="project" value="TreeGrafter"/>
</dbReference>
<dbReference type="InterPro" id="IPR001478">
    <property type="entry name" value="PDZ"/>
</dbReference>
<dbReference type="RefSeq" id="WP_093113993.1">
    <property type="nucleotide sequence ID" value="NZ_FNGG01000008.1"/>
</dbReference>
<name>A0A1H5P5W7_9FLAO</name>
<dbReference type="InterPro" id="IPR029045">
    <property type="entry name" value="ClpP/crotonase-like_dom_sf"/>
</dbReference>
<keyword evidence="1" id="KW-0732">Signal</keyword>
<dbReference type="SUPFAM" id="SSF52096">
    <property type="entry name" value="ClpP/crotonase"/>
    <property type="match status" value="1"/>
</dbReference>
<reference evidence="3 4" key="1">
    <citation type="submission" date="2016-10" db="EMBL/GenBank/DDBJ databases">
        <authorList>
            <person name="de Groot N.N."/>
        </authorList>
    </citation>
    <scope>NUCLEOTIDE SEQUENCE [LARGE SCALE GENOMIC DNA]</scope>
    <source>
        <strain evidence="3 4">DSM 23553</strain>
    </source>
</reference>
<dbReference type="OrthoDB" id="7168509at2"/>
<dbReference type="Pfam" id="PF03572">
    <property type="entry name" value="Peptidase_S41"/>
    <property type="match status" value="1"/>
</dbReference>
<dbReference type="SMART" id="SM00245">
    <property type="entry name" value="TSPc"/>
    <property type="match status" value="1"/>
</dbReference>
<dbReference type="GO" id="GO:0006508">
    <property type="term" value="P:proteolysis"/>
    <property type="evidence" value="ECO:0007669"/>
    <property type="project" value="UniProtKB-KW"/>
</dbReference>
<sequence>MNKLLFPLLLLAILFGSCSKEDDTVEPQPKEEIQQERRNLEVEEFIFGAMNEIYLYEADVPQLQDGYFSSQDDFLDFLEGYNDPVNLYYDLVADHDQFSFMTEDYVALEKLLNEGISGTTGMNYRLHTFGNNTDVFGYVRYVIPGSPAEEAGVKRGDFFTEIDGSSLNVNNYQQLLGQASFSMRIDELIDDTITHTDKVVELSKVEIAEDPIFTHNVFEIEGENIGYLLYNGFTPDFDAQLNSVFGEFKSRNISSLILDLRYNGGGNVETAIDLSSMITGQFNEQIILKYEYNQYYQTYFEQNRPEDLLMYFNNSIRNGESINSLNLTKVYVITTRSSASASELVIHALEPYIDVVQIGGTTRGKFQASATLYDSPNLSYTNKDGEVHVNPNHNYALQPLIVKYANKDDESDFVDGLFPDVEASEDLGNLGTLGDPNETLLNAAINTVLGKAPEPASAMQKRVEQEFKFIWESDMFKPNYQRVYLDKIHLPEIIPAELN</sequence>
<dbReference type="InterPro" id="IPR041489">
    <property type="entry name" value="PDZ_6"/>
</dbReference>